<dbReference type="AlphaFoldDB" id="A0A915KG87"/>
<dbReference type="Proteomes" id="UP000887565">
    <property type="component" value="Unplaced"/>
</dbReference>
<evidence type="ECO:0000313" key="2">
    <source>
        <dbReference type="Proteomes" id="UP000887565"/>
    </source>
</evidence>
<feature type="signal peptide" evidence="1">
    <location>
        <begin position="1"/>
        <end position="18"/>
    </location>
</feature>
<name>A0A915KG87_ROMCU</name>
<keyword evidence="1" id="KW-0732">Signal</keyword>
<accession>A0A915KG87</accession>
<organism evidence="2 3">
    <name type="scientific">Romanomermis culicivorax</name>
    <name type="common">Nematode worm</name>
    <dbReference type="NCBI Taxonomy" id="13658"/>
    <lineage>
        <taxon>Eukaryota</taxon>
        <taxon>Metazoa</taxon>
        <taxon>Ecdysozoa</taxon>
        <taxon>Nematoda</taxon>
        <taxon>Enoplea</taxon>
        <taxon>Dorylaimia</taxon>
        <taxon>Mermithida</taxon>
        <taxon>Mermithoidea</taxon>
        <taxon>Mermithidae</taxon>
        <taxon>Romanomermis</taxon>
    </lineage>
</organism>
<keyword evidence="2" id="KW-1185">Reference proteome</keyword>
<feature type="chain" id="PRO_5036699643" evidence="1">
    <location>
        <begin position="19"/>
        <end position="108"/>
    </location>
</feature>
<dbReference type="WBParaSite" id="nRc.2.0.1.t37752-RA">
    <property type="protein sequence ID" value="nRc.2.0.1.t37752-RA"/>
    <property type="gene ID" value="nRc.2.0.1.g37752"/>
</dbReference>
<proteinExistence type="predicted"/>
<protein>
    <submittedName>
        <fullName evidence="3">C2H2-type domain-containing protein</fullName>
    </submittedName>
</protein>
<sequence>MGISHLFALVICVKVTTGESICMRRLCEDTLYNIKIHRHVHFHIFSKGSKNQCPMSTRIISQMVTKSKKKPQKCRAHAKRTTASYREQIRIILDGQELKDCENLFIDE</sequence>
<evidence type="ECO:0000256" key="1">
    <source>
        <dbReference type="SAM" id="SignalP"/>
    </source>
</evidence>
<reference evidence="3" key="1">
    <citation type="submission" date="2022-11" db="UniProtKB">
        <authorList>
            <consortium name="WormBaseParasite"/>
        </authorList>
    </citation>
    <scope>IDENTIFICATION</scope>
</reference>
<evidence type="ECO:0000313" key="3">
    <source>
        <dbReference type="WBParaSite" id="nRc.2.0.1.t37752-RA"/>
    </source>
</evidence>